<evidence type="ECO:0000256" key="10">
    <source>
        <dbReference type="ARBA" id="ARBA00044825"/>
    </source>
</evidence>
<dbReference type="Pfam" id="PF04089">
    <property type="entry name" value="BRICHOS"/>
    <property type="match status" value="1"/>
</dbReference>
<proteinExistence type="predicted"/>
<dbReference type="SMART" id="SM00019">
    <property type="entry name" value="SF_P"/>
    <property type="match status" value="1"/>
</dbReference>
<sequence>MAWVGNLRPGGRIRCPVHIKRLLIIVVIVVLIVVIIVGALLMGLYVTQAHTEAVLQMTIEGLEGGDSQLNLSVNMEEAATFYVKDQTNDPATVIYDFSKLLIGYKPWPGHACYATKMDKENIQGLDMILKEFQTGQLQCALCGASCGDHTGSPDVSPSIDPCATTLFLAATNQTLPGTILSPVRVKLAHKLLFTYCSLTNVWFHKQYRSITIMGCLSRPITSTTCSHSLNHLSDIYLSS</sequence>
<evidence type="ECO:0000313" key="14">
    <source>
        <dbReference type="Proteomes" id="UP000472272"/>
    </source>
</evidence>
<dbReference type="Pfam" id="PF08999">
    <property type="entry name" value="SP_C-Propep"/>
    <property type="match status" value="1"/>
</dbReference>
<evidence type="ECO:0000259" key="12">
    <source>
        <dbReference type="PROSITE" id="PS50869"/>
    </source>
</evidence>
<comment type="function">
    <text evidence="1">Pulmonary surfactant associated proteins promote alveolar stability by lowering the surface tension at the air-liquid interface in the peripheral air spaces.</text>
</comment>
<dbReference type="AlphaFoldDB" id="A0A670J289"/>
<evidence type="ECO:0000256" key="7">
    <source>
        <dbReference type="ARBA" id="ARBA00023157"/>
    </source>
</evidence>
<keyword evidence="11" id="KW-1133">Transmembrane helix</keyword>
<comment type="subcellular location">
    <subcellularLocation>
        <location evidence="2">Secreted</location>
        <location evidence="2">Extracellular space</location>
        <location evidence="2">Surface film</location>
    </subcellularLocation>
</comment>
<dbReference type="GO" id="GO:0005615">
    <property type="term" value="C:extracellular space"/>
    <property type="evidence" value="ECO:0007669"/>
    <property type="project" value="TreeGrafter"/>
</dbReference>
<name>A0A670J289_PODMU</name>
<evidence type="ECO:0000256" key="1">
    <source>
        <dbReference type="ARBA" id="ARBA00002263"/>
    </source>
</evidence>
<dbReference type="Ensembl" id="ENSPMRT00000019784.1">
    <property type="protein sequence ID" value="ENSPMRP00000018618.1"/>
    <property type="gene ID" value="ENSPMRG00000012220.1"/>
</dbReference>
<evidence type="ECO:0000256" key="11">
    <source>
        <dbReference type="SAM" id="Phobius"/>
    </source>
</evidence>
<protein>
    <recommendedName>
        <fullName evidence="9">Surfactant protein C</fullName>
    </recommendedName>
    <alternativeName>
        <fullName evidence="10">Pulmonary surfactant-associated protein C</fullName>
    </alternativeName>
</protein>
<keyword evidence="6" id="KW-0564">Palmitate</keyword>
<evidence type="ECO:0000256" key="8">
    <source>
        <dbReference type="ARBA" id="ARBA00023288"/>
    </source>
</evidence>
<evidence type="ECO:0000256" key="6">
    <source>
        <dbReference type="ARBA" id="ARBA00023139"/>
    </source>
</evidence>
<feature type="domain" description="BRICHOS" evidence="12">
    <location>
        <begin position="85"/>
        <end position="204"/>
    </location>
</feature>
<dbReference type="GO" id="GO:0007585">
    <property type="term" value="P:respiratory gaseous exchange by respiratory system"/>
    <property type="evidence" value="ECO:0007669"/>
    <property type="project" value="UniProtKB-KW"/>
</dbReference>
<evidence type="ECO:0000256" key="3">
    <source>
        <dbReference type="ARBA" id="ARBA00022439"/>
    </source>
</evidence>
<evidence type="ECO:0000313" key="13">
    <source>
        <dbReference type="Ensembl" id="ENSPMRP00000018618.1"/>
    </source>
</evidence>
<keyword evidence="8" id="KW-0449">Lipoprotein</keyword>
<reference evidence="13" key="2">
    <citation type="submission" date="2025-08" db="UniProtKB">
        <authorList>
            <consortium name="Ensembl"/>
        </authorList>
    </citation>
    <scope>IDENTIFICATION</scope>
</reference>
<dbReference type="Proteomes" id="UP000472272">
    <property type="component" value="Chromosome 8"/>
</dbReference>
<dbReference type="GeneTree" id="ENSGT00390000017162"/>
<keyword evidence="14" id="KW-1185">Reference proteome</keyword>
<evidence type="ECO:0000256" key="9">
    <source>
        <dbReference type="ARBA" id="ARBA00044778"/>
    </source>
</evidence>
<dbReference type="InterPro" id="IPR007084">
    <property type="entry name" value="BRICHOS_dom"/>
</dbReference>
<keyword evidence="11" id="KW-0472">Membrane</keyword>
<dbReference type="InterPro" id="IPR015091">
    <property type="entry name" value="Surfactant_protein_propep"/>
</dbReference>
<dbReference type="PROSITE" id="PS50869">
    <property type="entry name" value="BRICHOS"/>
    <property type="match status" value="1"/>
</dbReference>
<dbReference type="Gene3D" id="3.30.390.150">
    <property type="match status" value="1"/>
</dbReference>
<accession>A0A670J289</accession>
<evidence type="ECO:0000256" key="5">
    <source>
        <dbReference type="ARBA" id="ARBA00022713"/>
    </source>
</evidence>
<evidence type="ECO:0000256" key="2">
    <source>
        <dbReference type="ARBA" id="ARBA00004364"/>
    </source>
</evidence>
<evidence type="ECO:0000256" key="4">
    <source>
        <dbReference type="ARBA" id="ARBA00022525"/>
    </source>
</evidence>
<keyword evidence="11" id="KW-0812">Transmembrane</keyword>
<dbReference type="InterPro" id="IPR001729">
    <property type="entry name" value="SP-C"/>
</dbReference>
<organism evidence="13 14">
    <name type="scientific">Podarcis muralis</name>
    <name type="common">Wall lizard</name>
    <name type="synonym">Lacerta muralis</name>
    <dbReference type="NCBI Taxonomy" id="64176"/>
    <lineage>
        <taxon>Eukaryota</taxon>
        <taxon>Metazoa</taxon>
        <taxon>Chordata</taxon>
        <taxon>Craniata</taxon>
        <taxon>Vertebrata</taxon>
        <taxon>Euteleostomi</taxon>
        <taxon>Lepidosauria</taxon>
        <taxon>Squamata</taxon>
        <taxon>Bifurcata</taxon>
        <taxon>Unidentata</taxon>
        <taxon>Episquamata</taxon>
        <taxon>Laterata</taxon>
        <taxon>Lacertibaenia</taxon>
        <taxon>Lacertidae</taxon>
        <taxon>Podarcis</taxon>
    </lineage>
</organism>
<reference evidence="13 14" key="1">
    <citation type="journal article" date="2019" name="Proc. Natl. Acad. Sci. U.S.A.">
        <title>Regulatory changes in pterin and carotenoid genes underlie balanced color polymorphisms in the wall lizard.</title>
        <authorList>
            <person name="Andrade P."/>
            <person name="Pinho C."/>
            <person name="Perez I de Lanuza G."/>
            <person name="Afonso S."/>
            <person name="Brejcha J."/>
            <person name="Rubin C.J."/>
            <person name="Wallerman O."/>
            <person name="Pereira P."/>
            <person name="Sabatino S.J."/>
            <person name="Bellati A."/>
            <person name="Pellitteri-Rosa D."/>
            <person name="Bosakova Z."/>
            <person name="Bunikis I."/>
            <person name="Carretero M.A."/>
            <person name="Feiner N."/>
            <person name="Marsik P."/>
            <person name="Pauperio F."/>
            <person name="Salvi D."/>
            <person name="Soler L."/>
            <person name="While G.M."/>
            <person name="Uller T."/>
            <person name="Font E."/>
            <person name="Andersson L."/>
            <person name="Carneiro M."/>
        </authorList>
    </citation>
    <scope>NUCLEOTIDE SEQUENCE</scope>
</reference>
<feature type="transmembrane region" description="Helical" evidence="11">
    <location>
        <begin position="22"/>
        <end position="46"/>
    </location>
</feature>
<keyword evidence="4" id="KW-0964">Secreted</keyword>
<dbReference type="PANTHER" id="PTHR10800:SF4">
    <property type="entry name" value="PULMONARY SURFACTANT-ASSOCIATED PROTEIN C"/>
    <property type="match status" value="1"/>
</dbReference>
<keyword evidence="5" id="KW-0305">Gaseous exchange</keyword>
<reference evidence="13" key="3">
    <citation type="submission" date="2025-09" db="UniProtKB">
        <authorList>
            <consortium name="Ensembl"/>
        </authorList>
    </citation>
    <scope>IDENTIFICATION</scope>
</reference>
<keyword evidence="7" id="KW-1015">Disulfide bond</keyword>
<dbReference type="PANTHER" id="PTHR10800">
    <property type="entry name" value="PULMONARY SURFACTANT-ASSOCIATED PROTEIN C"/>
    <property type="match status" value="1"/>
</dbReference>
<keyword evidence="3" id="KW-0767">Surface film</keyword>